<gene>
    <name evidence="2" type="ORF">DI536_31025</name>
</gene>
<dbReference type="EMBL" id="QFQP01000040">
    <property type="protein sequence ID" value="PZR06057.1"/>
    <property type="molecule type" value="Genomic_DNA"/>
</dbReference>
<accession>A0A2W5SWF5</accession>
<sequence>MRWRAALILLVVACGAETSEEDDAGVPDAGLNTGAGPIADAGFFDAGLIGDAGSGEDAGVPDGGTTITCTANNIPGTCIDVAECVETRSSTAGLCPGASNIRCCTPRYTTTCDPNVRPTPNTGLTERPGTGGCPDGMVRINTFCVDRYEASLEQLDGGAWSPFHNPGSRPMRARSLEGAAPQSAINQVQATAACVNAGKRLCTDAEWQRACRGPNNFTYPYGNMRMNGVCNDARAPHPAVELYGTSASWIYSHIDSPCLNQLADSLARTGSHAGCVTSEGLFDMMGNLHEWTSNGAGTFRGGFYVDTRINGNGCLYATTAHDVSHWDYSTGFRCCAE</sequence>
<dbReference type="Gene3D" id="3.90.1580.10">
    <property type="entry name" value="paralog of FGE (formylglycine-generating enzyme)"/>
    <property type="match status" value="1"/>
</dbReference>
<organism evidence="2 3">
    <name type="scientific">Archangium gephyra</name>
    <dbReference type="NCBI Taxonomy" id="48"/>
    <lineage>
        <taxon>Bacteria</taxon>
        <taxon>Pseudomonadati</taxon>
        <taxon>Myxococcota</taxon>
        <taxon>Myxococcia</taxon>
        <taxon>Myxococcales</taxon>
        <taxon>Cystobacterineae</taxon>
        <taxon>Archangiaceae</taxon>
        <taxon>Archangium</taxon>
    </lineage>
</organism>
<evidence type="ECO:0000313" key="2">
    <source>
        <dbReference type="EMBL" id="PZR06057.1"/>
    </source>
</evidence>
<dbReference type="InterPro" id="IPR042095">
    <property type="entry name" value="SUMF_sf"/>
</dbReference>
<evidence type="ECO:0000259" key="1">
    <source>
        <dbReference type="Pfam" id="PF03781"/>
    </source>
</evidence>
<dbReference type="Pfam" id="PF03781">
    <property type="entry name" value="FGE-sulfatase"/>
    <property type="match status" value="1"/>
</dbReference>
<dbReference type="InterPro" id="IPR005532">
    <property type="entry name" value="SUMF_dom"/>
</dbReference>
<dbReference type="SUPFAM" id="SSF56436">
    <property type="entry name" value="C-type lectin-like"/>
    <property type="match status" value="1"/>
</dbReference>
<dbReference type="Proteomes" id="UP000249061">
    <property type="component" value="Unassembled WGS sequence"/>
</dbReference>
<name>A0A2W5SWF5_9BACT</name>
<dbReference type="InterPro" id="IPR016187">
    <property type="entry name" value="CTDL_fold"/>
</dbReference>
<dbReference type="AlphaFoldDB" id="A0A2W5SWF5"/>
<evidence type="ECO:0000313" key="3">
    <source>
        <dbReference type="Proteomes" id="UP000249061"/>
    </source>
</evidence>
<proteinExistence type="predicted"/>
<feature type="domain" description="Sulfatase-modifying factor enzyme-like" evidence="1">
    <location>
        <begin position="174"/>
        <end position="294"/>
    </location>
</feature>
<comment type="caution">
    <text evidence="2">The sequence shown here is derived from an EMBL/GenBank/DDBJ whole genome shotgun (WGS) entry which is preliminary data.</text>
</comment>
<protein>
    <recommendedName>
        <fullName evidence="1">Sulfatase-modifying factor enzyme-like domain-containing protein</fullName>
    </recommendedName>
</protein>
<reference evidence="2 3" key="1">
    <citation type="submission" date="2017-08" db="EMBL/GenBank/DDBJ databases">
        <title>Infants hospitalized years apart are colonized by the same room-sourced microbial strains.</title>
        <authorList>
            <person name="Brooks B."/>
            <person name="Olm M.R."/>
            <person name="Firek B.A."/>
            <person name="Baker R."/>
            <person name="Thomas B.C."/>
            <person name="Morowitz M.J."/>
            <person name="Banfield J.F."/>
        </authorList>
    </citation>
    <scope>NUCLEOTIDE SEQUENCE [LARGE SCALE GENOMIC DNA]</scope>
    <source>
        <strain evidence="2">S2_003_000_R2_14</strain>
    </source>
</reference>